<gene>
    <name evidence="1" type="ORF">EAS62_26520</name>
</gene>
<reference evidence="1 2" key="1">
    <citation type="submission" date="2018-10" db="EMBL/GenBank/DDBJ databases">
        <title>Bradyrhizobium sp. nov., isolated from effective nodules of peanut in China.</title>
        <authorList>
            <person name="Li Y."/>
        </authorList>
    </citation>
    <scope>NUCLEOTIDE SEQUENCE [LARGE SCALE GENOMIC DNA]</scope>
    <source>
        <strain evidence="1 2">CCBAU 51781</strain>
    </source>
</reference>
<dbReference type="EMBL" id="RDRA01000016">
    <property type="protein sequence ID" value="RXG90629.1"/>
    <property type="molecule type" value="Genomic_DNA"/>
</dbReference>
<evidence type="ECO:0000313" key="1">
    <source>
        <dbReference type="EMBL" id="RXG90629.1"/>
    </source>
</evidence>
<evidence type="ECO:0000313" key="2">
    <source>
        <dbReference type="Proteomes" id="UP000289946"/>
    </source>
</evidence>
<proteinExistence type="predicted"/>
<name>A0ABY0DED5_9BRAD</name>
<accession>A0ABY0DED5</accession>
<keyword evidence="2" id="KW-1185">Reference proteome</keyword>
<protein>
    <submittedName>
        <fullName evidence="1">Uncharacterized protein</fullName>
    </submittedName>
</protein>
<organism evidence="1 2">
    <name type="scientific">Bradyrhizobium zhanjiangense</name>
    <dbReference type="NCBI Taxonomy" id="1325107"/>
    <lineage>
        <taxon>Bacteria</taxon>
        <taxon>Pseudomonadati</taxon>
        <taxon>Pseudomonadota</taxon>
        <taxon>Alphaproteobacteria</taxon>
        <taxon>Hyphomicrobiales</taxon>
        <taxon>Nitrobacteraceae</taxon>
        <taxon>Bradyrhizobium</taxon>
    </lineage>
</organism>
<sequence length="210" mass="23564">MKPGGPIRRAKPIDSIFCARRAWDHGTEVGFMKSIEDRFQLLADLIIDGRVLAFDTEQTHVISSFYALWMVRAEIRDRPGNDTVLRGVLPSRTGWSRDEEEGLEKAGLAFFRGVTMPAHIVNGMRAGVLVGRYLRQVSPSASWGIIRTSGGEFIVPDWPVHSFIPITPGLALANPAINQTLDREAISLVNKQLRLVSRRYFFARDFRACP</sequence>
<dbReference type="Proteomes" id="UP000289946">
    <property type="component" value="Unassembled WGS sequence"/>
</dbReference>
<comment type="caution">
    <text evidence="1">The sequence shown here is derived from an EMBL/GenBank/DDBJ whole genome shotgun (WGS) entry which is preliminary data.</text>
</comment>